<dbReference type="InterPro" id="IPR035901">
    <property type="entry name" value="GIY-YIG_endonuc_sf"/>
</dbReference>
<organism evidence="3 4">
    <name type="scientific">Syntrophobotulus glycolicus (strain DSM 8271 / FlGlyR)</name>
    <dbReference type="NCBI Taxonomy" id="645991"/>
    <lineage>
        <taxon>Bacteria</taxon>
        <taxon>Bacillati</taxon>
        <taxon>Bacillota</taxon>
        <taxon>Clostridia</taxon>
        <taxon>Eubacteriales</taxon>
        <taxon>Desulfitobacteriaceae</taxon>
        <taxon>Syntrophobotulus</taxon>
    </lineage>
</organism>
<dbReference type="CDD" id="cd10456">
    <property type="entry name" value="GIY-YIG_UPF0213"/>
    <property type="match status" value="1"/>
</dbReference>
<dbReference type="PANTHER" id="PTHR34477:SF1">
    <property type="entry name" value="UPF0213 PROTEIN YHBQ"/>
    <property type="match status" value="1"/>
</dbReference>
<dbReference type="InterPro" id="IPR000305">
    <property type="entry name" value="GIY-YIG_endonuc"/>
</dbReference>
<dbReference type="HOGENOM" id="CLU_135650_0_3_9"/>
<dbReference type="Pfam" id="PF01541">
    <property type="entry name" value="GIY-YIG"/>
    <property type="match status" value="1"/>
</dbReference>
<accession>F0T0G8</accession>
<name>F0T0G8_SYNGF</name>
<dbReference type="OrthoDB" id="9807770at2"/>
<gene>
    <name evidence="3" type="ordered locus">Sgly_3072</name>
</gene>
<dbReference type="SUPFAM" id="SSF82771">
    <property type="entry name" value="GIY-YIG endonuclease"/>
    <property type="match status" value="1"/>
</dbReference>
<dbReference type="KEGG" id="sgy:Sgly_3072"/>
<evidence type="ECO:0000313" key="3">
    <source>
        <dbReference type="EMBL" id="ADY57340.1"/>
    </source>
</evidence>
<evidence type="ECO:0000313" key="4">
    <source>
        <dbReference type="Proteomes" id="UP000007488"/>
    </source>
</evidence>
<dbReference type="SMART" id="SM00465">
    <property type="entry name" value="GIYc"/>
    <property type="match status" value="1"/>
</dbReference>
<dbReference type="Proteomes" id="UP000007488">
    <property type="component" value="Chromosome"/>
</dbReference>
<dbReference type="PANTHER" id="PTHR34477">
    <property type="entry name" value="UPF0213 PROTEIN YHBQ"/>
    <property type="match status" value="1"/>
</dbReference>
<dbReference type="STRING" id="645991.Sgly_3072"/>
<dbReference type="RefSeq" id="WP_013626112.1">
    <property type="nucleotide sequence ID" value="NC_015172.1"/>
</dbReference>
<comment type="similarity">
    <text evidence="1">Belongs to the UPF0213 family.</text>
</comment>
<keyword evidence="4" id="KW-1185">Reference proteome</keyword>
<reference evidence="3 4" key="1">
    <citation type="journal article" date="2011" name="Stand. Genomic Sci.">
        <title>Complete genome sequence of Syntrophobotulus glycolicus type strain (FlGlyR).</title>
        <authorList>
            <person name="Han C."/>
            <person name="Mwirichia R."/>
            <person name="Chertkov O."/>
            <person name="Held B."/>
            <person name="Lapidus A."/>
            <person name="Nolan M."/>
            <person name="Lucas S."/>
            <person name="Hammon N."/>
            <person name="Deshpande S."/>
            <person name="Cheng J.F."/>
            <person name="Tapia R."/>
            <person name="Goodwin L."/>
            <person name="Pitluck S."/>
            <person name="Huntemann M."/>
            <person name="Liolios K."/>
            <person name="Ivanova N."/>
            <person name="Pagani I."/>
            <person name="Mavromatis K."/>
            <person name="Ovchinikova G."/>
            <person name="Pati A."/>
            <person name="Chen A."/>
            <person name="Palaniappan K."/>
            <person name="Land M."/>
            <person name="Hauser L."/>
            <person name="Brambilla E.M."/>
            <person name="Rohde M."/>
            <person name="Spring S."/>
            <person name="Sikorski J."/>
            <person name="Goker M."/>
            <person name="Woyke T."/>
            <person name="Bristow J."/>
            <person name="Eisen J.A."/>
            <person name="Markowitz V."/>
            <person name="Hugenholtz P."/>
            <person name="Kyrpides N.C."/>
            <person name="Klenk H.P."/>
            <person name="Detter J.C."/>
        </authorList>
    </citation>
    <scope>NUCLEOTIDE SEQUENCE [LARGE SCALE GENOMIC DNA]</scope>
    <source>
        <strain evidence="4">DSM 8271 / FlGlyR</strain>
    </source>
</reference>
<dbReference type="EMBL" id="CP002547">
    <property type="protein sequence ID" value="ADY57340.1"/>
    <property type="molecule type" value="Genomic_DNA"/>
</dbReference>
<evidence type="ECO:0000256" key="1">
    <source>
        <dbReference type="ARBA" id="ARBA00007435"/>
    </source>
</evidence>
<dbReference type="Gene3D" id="3.40.1440.10">
    <property type="entry name" value="GIY-YIG endonuclease"/>
    <property type="match status" value="1"/>
</dbReference>
<sequence>MFYVYMVECRDGTIYTGWTKDVEKRISRHNSGQGAKYTKSRLPVRLRHVEEFPTKEEAMSREYSIKKLTRKDKLHLFGQCH</sequence>
<proteinExistence type="inferred from homology"/>
<protein>
    <submittedName>
        <fullName evidence="3">Excinuclease ABC C subunit domain protein</fullName>
    </submittedName>
</protein>
<dbReference type="PROSITE" id="PS50164">
    <property type="entry name" value="GIY_YIG"/>
    <property type="match status" value="1"/>
</dbReference>
<reference evidence="4" key="2">
    <citation type="submission" date="2011-02" db="EMBL/GenBank/DDBJ databases">
        <title>The complete genome of Syntrophobotulus glycolicus DSM 8271.</title>
        <authorList>
            <person name="Lucas S."/>
            <person name="Copeland A."/>
            <person name="Lapidus A."/>
            <person name="Bruce D."/>
            <person name="Goodwin L."/>
            <person name="Pitluck S."/>
            <person name="Kyrpides N."/>
            <person name="Mavromatis K."/>
            <person name="Pagani I."/>
            <person name="Ivanova N."/>
            <person name="Mikhailova N."/>
            <person name="Chertkov O."/>
            <person name="Held B."/>
            <person name="Detter J.C."/>
            <person name="Tapia R."/>
            <person name="Han C."/>
            <person name="Land M."/>
            <person name="Hauser L."/>
            <person name="Markowitz V."/>
            <person name="Cheng J.-F."/>
            <person name="Hugenholtz P."/>
            <person name="Woyke T."/>
            <person name="Wu D."/>
            <person name="Spring S."/>
            <person name="Schroeder M."/>
            <person name="Brambilla E."/>
            <person name="Klenk H.-P."/>
            <person name="Eisen J.A."/>
        </authorList>
    </citation>
    <scope>NUCLEOTIDE SEQUENCE [LARGE SCALE GENOMIC DNA]</scope>
    <source>
        <strain evidence="4">DSM 8271 / FlGlyR</strain>
    </source>
</reference>
<evidence type="ECO:0000259" key="2">
    <source>
        <dbReference type="PROSITE" id="PS50164"/>
    </source>
</evidence>
<dbReference type="AlphaFoldDB" id="F0T0G8"/>
<feature type="domain" description="GIY-YIG" evidence="2">
    <location>
        <begin position="1"/>
        <end position="76"/>
    </location>
</feature>
<dbReference type="InterPro" id="IPR050190">
    <property type="entry name" value="UPF0213_domain"/>
</dbReference>
<dbReference type="eggNOG" id="COG2827">
    <property type="taxonomic scope" value="Bacteria"/>
</dbReference>